<protein>
    <submittedName>
        <fullName evidence="12">Integrase</fullName>
    </submittedName>
</protein>
<dbReference type="InterPro" id="IPR050090">
    <property type="entry name" value="Tyrosine_recombinase_XerCD"/>
</dbReference>
<dbReference type="InterPro" id="IPR044068">
    <property type="entry name" value="CB"/>
</dbReference>
<dbReference type="InterPro" id="IPR004107">
    <property type="entry name" value="Integrase_SAM-like_N"/>
</dbReference>
<dbReference type="PROSITE" id="PS51898">
    <property type="entry name" value="TYR_RECOMBINASE"/>
    <property type="match status" value="1"/>
</dbReference>
<proteinExistence type="predicted"/>
<dbReference type="EMBL" id="PPEL01000078">
    <property type="protein sequence ID" value="PNV64644.1"/>
    <property type="molecule type" value="Genomic_DNA"/>
</dbReference>
<evidence type="ECO:0000256" key="6">
    <source>
        <dbReference type="ARBA" id="ARBA00023125"/>
    </source>
</evidence>
<evidence type="ECO:0000259" key="11">
    <source>
        <dbReference type="PROSITE" id="PS51900"/>
    </source>
</evidence>
<evidence type="ECO:0000313" key="12">
    <source>
        <dbReference type="EMBL" id="PNV64644.1"/>
    </source>
</evidence>
<dbReference type="RefSeq" id="WP_103263195.1">
    <property type="nucleotide sequence ID" value="NZ_PPEL01000078.1"/>
</dbReference>
<dbReference type="AlphaFoldDB" id="A0A2K2U301"/>
<feature type="domain" description="Core-binding (CB)" evidence="11">
    <location>
        <begin position="49"/>
        <end position="131"/>
    </location>
</feature>
<evidence type="ECO:0000256" key="3">
    <source>
        <dbReference type="ARBA" id="ARBA00022618"/>
    </source>
</evidence>
<dbReference type="Gene3D" id="1.10.150.130">
    <property type="match status" value="1"/>
</dbReference>
<evidence type="ECO:0000259" key="10">
    <source>
        <dbReference type="PROSITE" id="PS51898"/>
    </source>
</evidence>
<dbReference type="GO" id="GO:0051301">
    <property type="term" value="P:cell division"/>
    <property type="evidence" value="ECO:0007669"/>
    <property type="project" value="UniProtKB-KW"/>
</dbReference>
<keyword evidence="3" id="KW-0132">Cell division</keyword>
<keyword evidence="6 9" id="KW-0238">DNA-binding</keyword>
<dbReference type="InterPro" id="IPR002104">
    <property type="entry name" value="Integrase_catalytic"/>
</dbReference>
<name>A0A2K2U301_9ACTN</name>
<sequence>MNEKFLTMNEIERLMASSLDGAQMKRLHVVLSHCLIDESDFPSVSGKYSSNQGLLEAFLGAKRLEGCSERSLRYYSSTLKKFIESTDKPLSHVSTDDVREYLANYQALGNLSNVTADNVRRVISSLFSWLEIEDLIYKSPVRRIKKIRTLKAIKPVISDESLEALRDNCTTLRDLAMIDMLSSTGVRVGELVKLNRDDIDFEGRECVVRGKGGKERKVYFDARTKVHLKAYLDQRQDENAALFASLNAPFNRLEISGVEIRLRKLGSMARQQRIHPHKFRRTLATRAIDKGMPIEQVQVLLGHSKIDTTLCYAMVDQQNVKQSHHRYIS</sequence>
<feature type="domain" description="Tyr recombinase" evidence="10">
    <location>
        <begin position="152"/>
        <end position="325"/>
    </location>
</feature>
<dbReference type="PANTHER" id="PTHR30349">
    <property type="entry name" value="PHAGE INTEGRASE-RELATED"/>
    <property type="match status" value="1"/>
</dbReference>
<dbReference type="GO" id="GO:0005737">
    <property type="term" value="C:cytoplasm"/>
    <property type="evidence" value="ECO:0007669"/>
    <property type="project" value="UniProtKB-SubCell"/>
</dbReference>
<dbReference type="InterPro" id="IPR011010">
    <property type="entry name" value="DNA_brk_join_enz"/>
</dbReference>
<keyword evidence="2" id="KW-0963">Cytoplasm</keyword>
<evidence type="ECO:0000313" key="13">
    <source>
        <dbReference type="Proteomes" id="UP000236488"/>
    </source>
</evidence>
<evidence type="ECO:0000256" key="7">
    <source>
        <dbReference type="ARBA" id="ARBA00023172"/>
    </source>
</evidence>
<dbReference type="GO" id="GO:0003677">
    <property type="term" value="F:DNA binding"/>
    <property type="evidence" value="ECO:0007669"/>
    <property type="project" value="UniProtKB-UniRule"/>
</dbReference>
<evidence type="ECO:0000256" key="8">
    <source>
        <dbReference type="ARBA" id="ARBA00023306"/>
    </source>
</evidence>
<dbReference type="GO" id="GO:0015074">
    <property type="term" value="P:DNA integration"/>
    <property type="evidence" value="ECO:0007669"/>
    <property type="project" value="UniProtKB-KW"/>
</dbReference>
<dbReference type="SUPFAM" id="SSF56349">
    <property type="entry name" value="DNA breaking-rejoining enzymes"/>
    <property type="match status" value="1"/>
</dbReference>
<dbReference type="NCBIfam" id="NF040815">
    <property type="entry name" value="recomb_XerA_Arch"/>
    <property type="match status" value="1"/>
</dbReference>
<dbReference type="Pfam" id="PF13495">
    <property type="entry name" value="Phage_int_SAM_4"/>
    <property type="match status" value="1"/>
</dbReference>
<accession>A0A2K2U301</accession>
<dbReference type="InterPro" id="IPR013762">
    <property type="entry name" value="Integrase-like_cat_sf"/>
</dbReference>
<dbReference type="Proteomes" id="UP000236488">
    <property type="component" value="Unassembled WGS sequence"/>
</dbReference>
<dbReference type="PANTHER" id="PTHR30349:SF77">
    <property type="entry name" value="TYROSINE RECOMBINASE XERC"/>
    <property type="match status" value="1"/>
</dbReference>
<dbReference type="Pfam" id="PF00589">
    <property type="entry name" value="Phage_integrase"/>
    <property type="match status" value="1"/>
</dbReference>
<evidence type="ECO:0000256" key="9">
    <source>
        <dbReference type="PROSITE-ProRule" id="PRU01248"/>
    </source>
</evidence>
<keyword evidence="5" id="KW-0229">DNA integration</keyword>
<keyword evidence="8" id="KW-0131">Cell cycle</keyword>
<evidence type="ECO:0000256" key="1">
    <source>
        <dbReference type="ARBA" id="ARBA00004496"/>
    </source>
</evidence>
<dbReference type="Gene3D" id="1.10.443.10">
    <property type="entry name" value="Intergrase catalytic core"/>
    <property type="match status" value="1"/>
</dbReference>
<evidence type="ECO:0000256" key="5">
    <source>
        <dbReference type="ARBA" id="ARBA00022908"/>
    </source>
</evidence>
<gene>
    <name evidence="12" type="ORF">C2L80_10850</name>
</gene>
<comment type="subcellular location">
    <subcellularLocation>
        <location evidence="1">Cytoplasm</location>
    </subcellularLocation>
</comment>
<evidence type="ECO:0000256" key="2">
    <source>
        <dbReference type="ARBA" id="ARBA00022490"/>
    </source>
</evidence>
<keyword evidence="4" id="KW-0159">Chromosome partition</keyword>
<keyword evidence="7" id="KW-0233">DNA recombination</keyword>
<comment type="caution">
    <text evidence="12">The sequence shown here is derived from an EMBL/GenBank/DDBJ whole genome shotgun (WGS) entry which is preliminary data.</text>
</comment>
<evidence type="ECO:0000256" key="4">
    <source>
        <dbReference type="ARBA" id="ARBA00022829"/>
    </source>
</evidence>
<reference evidence="12 13" key="1">
    <citation type="journal article" date="2018" name="Int. J. Syst. Evol. Microbiol.">
        <title>Rubneribacter badeniensis gen. nov., sp. nov. and Enteroscipio rubneri gen. nov., sp. nov., new members of the Eggerthellaceae isolated from human faeces.</title>
        <authorList>
            <person name="Danylec N."/>
            <person name="Gobl A."/>
            <person name="Stoll D.A."/>
            <person name="Hetzer B."/>
            <person name="Kulling S.E."/>
            <person name="Huch M."/>
        </authorList>
    </citation>
    <scope>NUCLEOTIDE SEQUENCE [LARGE SCALE GENOMIC DNA]</scope>
    <source>
        <strain evidence="12 13">ResAG-85</strain>
    </source>
</reference>
<dbReference type="GO" id="GO:0006310">
    <property type="term" value="P:DNA recombination"/>
    <property type="evidence" value="ECO:0007669"/>
    <property type="project" value="UniProtKB-KW"/>
</dbReference>
<dbReference type="GO" id="GO:0007059">
    <property type="term" value="P:chromosome segregation"/>
    <property type="evidence" value="ECO:0007669"/>
    <property type="project" value="UniProtKB-KW"/>
</dbReference>
<keyword evidence="13" id="KW-1185">Reference proteome</keyword>
<organism evidence="12 13">
    <name type="scientific">Rubneribacter badeniensis</name>
    <dbReference type="NCBI Taxonomy" id="2070688"/>
    <lineage>
        <taxon>Bacteria</taxon>
        <taxon>Bacillati</taxon>
        <taxon>Actinomycetota</taxon>
        <taxon>Coriobacteriia</taxon>
        <taxon>Eggerthellales</taxon>
        <taxon>Eggerthellaceae</taxon>
        <taxon>Rubneribacter</taxon>
    </lineage>
</organism>
<dbReference type="PROSITE" id="PS51900">
    <property type="entry name" value="CB"/>
    <property type="match status" value="1"/>
</dbReference>
<dbReference type="InterPro" id="IPR010998">
    <property type="entry name" value="Integrase_recombinase_N"/>
</dbReference>